<dbReference type="AlphaFoldDB" id="A0A1V3X2J7"/>
<name>A0A1V3X2J7_MYCKA</name>
<gene>
    <name evidence="2" type="ORF">BZL30_4935</name>
</gene>
<evidence type="ECO:0000313" key="3">
    <source>
        <dbReference type="Proteomes" id="UP000189229"/>
    </source>
</evidence>
<protein>
    <submittedName>
        <fullName evidence="2">Hemerythrin HHE cation binding domain protein</fullName>
    </submittedName>
</protein>
<feature type="region of interest" description="Disordered" evidence="1">
    <location>
        <begin position="1"/>
        <end position="21"/>
    </location>
</feature>
<evidence type="ECO:0000256" key="1">
    <source>
        <dbReference type="SAM" id="MobiDB-lite"/>
    </source>
</evidence>
<dbReference type="EMBL" id="MVBM01000004">
    <property type="protein sequence ID" value="OOK73533.1"/>
    <property type="molecule type" value="Genomic_DNA"/>
</dbReference>
<organism evidence="2 3">
    <name type="scientific">Mycobacterium kansasii</name>
    <dbReference type="NCBI Taxonomy" id="1768"/>
    <lineage>
        <taxon>Bacteria</taxon>
        <taxon>Bacillati</taxon>
        <taxon>Actinomycetota</taxon>
        <taxon>Actinomycetes</taxon>
        <taxon>Mycobacteriales</taxon>
        <taxon>Mycobacteriaceae</taxon>
        <taxon>Mycobacterium</taxon>
    </lineage>
</organism>
<comment type="caution">
    <text evidence="2">The sequence shown here is derived from an EMBL/GenBank/DDBJ whole genome shotgun (WGS) entry which is preliminary data.</text>
</comment>
<proteinExistence type="predicted"/>
<sequence length="38" mass="4630">MHLMSASRRLKRRLDSEARRRGQRVPRFDELGFTKSER</sequence>
<reference evidence="2 3" key="1">
    <citation type="submission" date="2017-02" db="EMBL/GenBank/DDBJ databases">
        <title>Complete genome sequences of Mycobacterium kansasii strains isolated from rhesus macaques.</title>
        <authorList>
            <person name="Panda A."/>
            <person name="Nagaraj S."/>
            <person name="Zhao X."/>
            <person name="Tettelin H."/>
            <person name="Detolla L.J."/>
        </authorList>
    </citation>
    <scope>NUCLEOTIDE SEQUENCE [LARGE SCALE GENOMIC DNA]</scope>
    <source>
        <strain evidence="2 3">11-3813</strain>
    </source>
</reference>
<accession>A0A1V3X2J7</accession>
<dbReference type="Proteomes" id="UP000189229">
    <property type="component" value="Unassembled WGS sequence"/>
</dbReference>
<evidence type="ECO:0000313" key="2">
    <source>
        <dbReference type="EMBL" id="OOK73533.1"/>
    </source>
</evidence>